<keyword evidence="3" id="KW-1185">Reference proteome</keyword>
<name>A0AAV9C4J8_ACOCL</name>
<proteinExistence type="predicted"/>
<feature type="compositionally biased region" description="Basic and acidic residues" evidence="1">
    <location>
        <begin position="8"/>
        <end position="23"/>
    </location>
</feature>
<feature type="compositionally biased region" description="Polar residues" evidence="1">
    <location>
        <begin position="25"/>
        <end position="34"/>
    </location>
</feature>
<evidence type="ECO:0000313" key="2">
    <source>
        <dbReference type="EMBL" id="KAK1283622.1"/>
    </source>
</evidence>
<dbReference type="Proteomes" id="UP001180020">
    <property type="component" value="Unassembled WGS sequence"/>
</dbReference>
<reference evidence="2" key="2">
    <citation type="submission" date="2023-06" db="EMBL/GenBank/DDBJ databases">
        <authorList>
            <person name="Ma L."/>
            <person name="Liu K.-W."/>
            <person name="Li Z."/>
            <person name="Hsiao Y.-Y."/>
            <person name="Qi Y."/>
            <person name="Fu T."/>
            <person name="Tang G."/>
            <person name="Zhang D."/>
            <person name="Sun W.-H."/>
            <person name="Liu D.-K."/>
            <person name="Li Y."/>
            <person name="Chen G.-Z."/>
            <person name="Liu X.-D."/>
            <person name="Liao X.-Y."/>
            <person name="Jiang Y.-T."/>
            <person name="Yu X."/>
            <person name="Hao Y."/>
            <person name="Huang J."/>
            <person name="Zhao X.-W."/>
            <person name="Ke S."/>
            <person name="Chen Y.-Y."/>
            <person name="Wu W.-L."/>
            <person name="Hsu J.-L."/>
            <person name="Lin Y.-F."/>
            <person name="Huang M.-D."/>
            <person name="Li C.-Y."/>
            <person name="Huang L."/>
            <person name="Wang Z.-W."/>
            <person name="Zhao X."/>
            <person name="Zhong W.-Y."/>
            <person name="Peng D.-H."/>
            <person name="Ahmad S."/>
            <person name="Lan S."/>
            <person name="Zhang J.-S."/>
            <person name="Tsai W.-C."/>
            <person name="Van De Peer Y."/>
            <person name="Liu Z.-J."/>
        </authorList>
    </citation>
    <scope>NUCLEOTIDE SEQUENCE</scope>
    <source>
        <strain evidence="2">CP</strain>
        <tissue evidence="2">Leaves</tissue>
    </source>
</reference>
<feature type="region of interest" description="Disordered" evidence="1">
    <location>
        <begin position="1"/>
        <end position="34"/>
    </location>
</feature>
<evidence type="ECO:0000256" key="1">
    <source>
        <dbReference type="SAM" id="MobiDB-lite"/>
    </source>
</evidence>
<comment type="caution">
    <text evidence="2">The sequence shown here is derived from an EMBL/GenBank/DDBJ whole genome shotgun (WGS) entry which is preliminary data.</text>
</comment>
<gene>
    <name evidence="2" type="ORF">QJS10_CPB21g01617</name>
</gene>
<organism evidence="2 3">
    <name type="scientific">Acorus calamus</name>
    <name type="common">Sweet flag</name>
    <dbReference type="NCBI Taxonomy" id="4465"/>
    <lineage>
        <taxon>Eukaryota</taxon>
        <taxon>Viridiplantae</taxon>
        <taxon>Streptophyta</taxon>
        <taxon>Embryophyta</taxon>
        <taxon>Tracheophyta</taxon>
        <taxon>Spermatophyta</taxon>
        <taxon>Magnoliopsida</taxon>
        <taxon>Liliopsida</taxon>
        <taxon>Acoraceae</taxon>
        <taxon>Acorus</taxon>
    </lineage>
</organism>
<accession>A0AAV9C4J8</accession>
<sequence>MSPSLHQARGDEAHTREDPDHAPRLSTSMVRSLSTQPTIPLLDRMNMQQQRWLSIPLSTRCPSSGPHVRGSNVGLLVKVELVIVVRGERDCLKRRHRFEPPQNVPK</sequence>
<protein>
    <submittedName>
        <fullName evidence="2">Uncharacterized protein</fullName>
    </submittedName>
</protein>
<dbReference type="EMBL" id="JAUJYO010000021">
    <property type="protein sequence ID" value="KAK1283622.1"/>
    <property type="molecule type" value="Genomic_DNA"/>
</dbReference>
<reference evidence="2" key="1">
    <citation type="journal article" date="2023" name="Nat. Commun.">
        <title>Diploid and tetraploid genomes of Acorus and the evolution of monocots.</title>
        <authorList>
            <person name="Ma L."/>
            <person name="Liu K.W."/>
            <person name="Li Z."/>
            <person name="Hsiao Y.Y."/>
            <person name="Qi Y."/>
            <person name="Fu T."/>
            <person name="Tang G.D."/>
            <person name="Zhang D."/>
            <person name="Sun W.H."/>
            <person name="Liu D.K."/>
            <person name="Li Y."/>
            <person name="Chen G.Z."/>
            <person name="Liu X.D."/>
            <person name="Liao X.Y."/>
            <person name="Jiang Y.T."/>
            <person name="Yu X."/>
            <person name="Hao Y."/>
            <person name="Huang J."/>
            <person name="Zhao X.W."/>
            <person name="Ke S."/>
            <person name="Chen Y.Y."/>
            <person name="Wu W.L."/>
            <person name="Hsu J.L."/>
            <person name="Lin Y.F."/>
            <person name="Huang M.D."/>
            <person name="Li C.Y."/>
            <person name="Huang L."/>
            <person name="Wang Z.W."/>
            <person name="Zhao X."/>
            <person name="Zhong W.Y."/>
            <person name="Peng D.H."/>
            <person name="Ahmad S."/>
            <person name="Lan S."/>
            <person name="Zhang J.S."/>
            <person name="Tsai W.C."/>
            <person name="Van de Peer Y."/>
            <person name="Liu Z.J."/>
        </authorList>
    </citation>
    <scope>NUCLEOTIDE SEQUENCE</scope>
    <source>
        <strain evidence="2">CP</strain>
    </source>
</reference>
<dbReference type="AlphaFoldDB" id="A0AAV9C4J8"/>
<evidence type="ECO:0000313" key="3">
    <source>
        <dbReference type="Proteomes" id="UP001180020"/>
    </source>
</evidence>